<protein>
    <submittedName>
        <fullName evidence="2">Tetratricopeptide repeat protein</fullName>
    </submittedName>
</protein>
<dbReference type="InterPro" id="IPR006597">
    <property type="entry name" value="Sel1-like"/>
</dbReference>
<dbReference type="RefSeq" id="WP_394470582.1">
    <property type="nucleotide sequence ID" value="NZ_JBIGHY010000003.1"/>
</dbReference>
<dbReference type="InterPro" id="IPR050767">
    <property type="entry name" value="Sel1_AlgK"/>
</dbReference>
<feature type="signal peptide" evidence="1">
    <location>
        <begin position="1"/>
        <end position="21"/>
    </location>
</feature>
<keyword evidence="3" id="KW-1185">Reference proteome</keyword>
<dbReference type="Pfam" id="PF08238">
    <property type="entry name" value="Sel1"/>
    <property type="match status" value="7"/>
</dbReference>
<dbReference type="SUPFAM" id="SSF81901">
    <property type="entry name" value="HCP-like"/>
    <property type="match status" value="2"/>
</dbReference>
<gene>
    <name evidence="2" type="ORF">ACG02S_11450</name>
</gene>
<organism evidence="2 3">
    <name type="scientific">Pelomonas dachongensis</name>
    <dbReference type="NCBI Taxonomy" id="3299029"/>
    <lineage>
        <taxon>Bacteria</taxon>
        <taxon>Pseudomonadati</taxon>
        <taxon>Pseudomonadota</taxon>
        <taxon>Betaproteobacteria</taxon>
        <taxon>Burkholderiales</taxon>
        <taxon>Sphaerotilaceae</taxon>
        <taxon>Roseateles</taxon>
    </lineage>
</organism>
<keyword evidence="1" id="KW-0732">Signal</keyword>
<dbReference type="Gene3D" id="1.25.40.10">
    <property type="entry name" value="Tetratricopeptide repeat domain"/>
    <property type="match status" value="2"/>
</dbReference>
<dbReference type="PANTHER" id="PTHR11102:SF160">
    <property type="entry name" value="ERAD-ASSOCIATED E3 UBIQUITIN-PROTEIN LIGASE COMPONENT HRD3"/>
    <property type="match status" value="1"/>
</dbReference>
<sequence>MRVARLTVAVLLAASLEQVQALPPPRNPALEAQALEAQAAVLRAAAQAGDAAVQWQLGRLLRWGQPKEALAWLRKAAAQGHEEALLYLCDLLLSGSAGEKDPQEALGWLRQAAQRGSANAQVALGDALSQGAPGDGSEREGAAWYRRAAEQGNAFAQQKWGLALRLGTGVGKDEPQAFEWLLKSAEAGDVLAQLEVADMLQKGEGTAMDEVVAVRWLQRAADNSVGPELAAYPLGRCFELGLGVNRDVNQAAQHYRRGARAGDGRSQRQLARLLLAGQPTSLDRMQAYAWLSLAMQSVWAFGFDKDELVELAVRLTPAEKAQAESLASQWRLGAAIGVPPGEQAVRR</sequence>
<accession>A0ABW7ELY5</accession>
<evidence type="ECO:0000313" key="2">
    <source>
        <dbReference type="EMBL" id="MFG6414510.1"/>
    </source>
</evidence>
<feature type="chain" id="PRO_5047542661" evidence="1">
    <location>
        <begin position="22"/>
        <end position="347"/>
    </location>
</feature>
<dbReference type="InterPro" id="IPR011990">
    <property type="entry name" value="TPR-like_helical_dom_sf"/>
</dbReference>
<comment type="caution">
    <text evidence="2">The sequence shown here is derived from an EMBL/GenBank/DDBJ whole genome shotgun (WGS) entry which is preliminary data.</text>
</comment>
<proteinExistence type="predicted"/>
<reference evidence="2 3" key="1">
    <citation type="submission" date="2024-09" db="EMBL/GenBank/DDBJ databases">
        <title>Novel species of the genus Pelomonas and Roseateles isolated from streams.</title>
        <authorList>
            <person name="Lu H."/>
        </authorList>
    </citation>
    <scope>NUCLEOTIDE SEQUENCE [LARGE SCALE GENOMIC DNA]</scope>
    <source>
        <strain evidence="2 3">DC23W</strain>
    </source>
</reference>
<evidence type="ECO:0000313" key="3">
    <source>
        <dbReference type="Proteomes" id="UP001606300"/>
    </source>
</evidence>
<dbReference type="Proteomes" id="UP001606300">
    <property type="component" value="Unassembled WGS sequence"/>
</dbReference>
<name>A0ABW7ELY5_9BURK</name>
<evidence type="ECO:0000256" key="1">
    <source>
        <dbReference type="SAM" id="SignalP"/>
    </source>
</evidence>
<dbReference type="EMBL" id="JBIGHY010000003">
    <property type="protein sequence ID" value="MFG6414510.1"/>
    <property type="molecule type" value="Genomic_DNA"/>
</dbReference>
<dbReference type="PANTHER" id="PTHR11102">
    <property type="entry name" value="SEL-1-LIKE PROTEIN"/>
    <property type="match status" value="1"/>
</dbReference>
<dbReference type="SMART" id="SM00671">
    <property type="entry name" value="SEL1"/>
    <property type="match status" value="7"/>
</dbReference>